<accession>A0A1W0E7Y7</accession>
<keyword evidence="1" id="KW-0472">Membrane</keyword>
<dbReference type="Proteomes" id="UP000192758">
    <property type="component" value="Unassembled WGS sequence"/>
</dbReference>
<organism evidence="2 3">
    <name type="scientific">Ecytonucleospora hepatopenaei</name>
    <dbReference type="NCBI Taxonomy" id="646526"/>
    <lineage>
        <taxon>Eukaryota</taxon>
        <taxon>Fungi</taxon>
        <taxon>Fungi incertae sedis</taxon>
        <taxon>Microsporidia</taxon>
        <taxon>Enterocytozoonidae</taxon>
        <taxon>Ecytonucleospora</taxon>
    </lineage>
</organism>
<dbReference type="VEuPathDB" id="MicrosporidiaDB:EHP00_1660"/>
<evidence type="ECO:0000313" key="3">
    <source>
        <dbReference type="Proteomes" id="UP000192758"/>
    </source>
</evidence>
<gene>
    <name evidence="2" type="ORF">EHP00_1660</name>
</gene>
<feature type="transmembrane region" description="Helical" evidence="1">
    <location>
        <begin position="316"/>
        <end position="338"/>
    </location>
</feature>
<evidence type="ECO:0000256" key="1">
    <source>
        <dbReference type="SAM" id="Phobius"/>
    </source>
</evidence>
<name>A0A1W0E7Y7_9MICR</name>
<comment type="caution">
    <text evidence="2">The sequence shown here is derived from an EMBL/GenBank/DDBJ whole genome shotgun (WGS) entry which is preliminary data.</text>
</comment>
<dbReference type="AlphaFoldDB" id="A0A1W0E7Y7"/>
<protein>
    <submittedName>
        <fullName evidence="2">Uncharacterized protein</fullName>
    </submittedName>
</protein>
<keyword evidence="1" id="KW-1133">Transmembrane helix</keyword>
<evidence type="ECO:0000313" key="2">
    <source>
        <dbReference type="EMBL" id="OQS55351.1"/>
    </source>
</evidence>
<dbReference type="EMBL" id="MNPJ01000010">
    <property type="protein sequence ID" value="OQS55351.1"/>
    <property type="molecule type" value="Genomic_DNA"/>
</dbReference>
<sequence>MFFEILSIFNFLKYYNSIICSNIQYQTIDKEKFNGLSLPAGTKLVIKNKIDPVLSKDIQKEKNCSNYFLIPLFTNGEYRNKNLDHSLMIKYEQKYFIPKDTELTHNSEKFKLIENLEVNLNRGNILLDEESTIICTVTSKEIYTTNSENEPVHRAKKQIFLIPTLKDQKPILNVKNGNLNIADASINKNKKFCLYRKFVESKKTFTSSKIELIQFVCNNIEKDEIKNKKDALLLFESDFLSTLKYINSNPNKRKTFEFYFDAIVKDDLSFDILDNFKAGIKVLKSSDTEVTKVDKTSLKTDDKKEAGSKKMSNLELIIVMILPALFIVFIVISAVICCKVNWK</sequence>
<proteinExistence type="predicted"/>
<reference evidence="2 3" key="1">
    <citation type="journal article" date="2017" name="Environ. Microbiol.">
        <title>Decay of the glycolytic pathway and adaptation to intranuclear parasitism within Enterocytozoonidae microsporidia.</title>
        <authorList>
            <person name="Wiredu Boakye D."/>
            <person name="Jaroenlak P."/>
            <person name="Prachumwat A."/>
            <person name="Williams T.A."/>
            <person name="Bateman K.S."/>
            <person name="Itsathitphaisarn O."/>
            <person name="Sritunyalucksana K."/>
            <person name="Paszkiewicz K.H."/>
            <person name="Moore K.A."/>
            <person name="Stentiford G.D."/>
            <person name="Williams B.A."/>
        </authorList>
    </citation>
    <scope>NUCLEOTIDE SEQUENCE [LARGE SCALE GENOMIC DNA]</scope>
    <source>
        <strain evidence="2 3">TH1</strain>
    </source>
</reference>
<keyword evidence="3" id="KW-1185">Reference proteome</keyword>
<keyword evidence="1" id="KW-0812">Transmembrane</keyword>